<evidence type="ECO:0000313" key="2">
    <source>
        <dbReference type="EMBL" id="SNS07029.1"/>
    </source>
</evidence>
<dbReference type="RefSeq" id="WP_089274769.1">
    <property type="nucleotide sequence ID" value="NZ_FZOC01000005.1"/>
</dbReference>
<feature type="domain" description="Lcl C-terminal" evidence="1">
    <location>
        <begin position="12"/>
        <end position="129"/>
    </location>
</feature>
<organism evidence="2 3">
    <name type="scientific">Humidesulfovibrio mexicanus</name>
    <dbReference type="NCBI Taxonomy" id="147047"/>
    <lineage>
        <taxon>Bacteria</taxon>
        <taxon>Pseudomonadati</taxon>
        <taxon>Thermodesulfobacteriota</taxon>
        <taxon>Desulfovibrionia</taxon>
        <taxon>Desulfovibrionales</taxon>
        <taxon>Desulfovibrionaceae</taxon>
        <taxon>Humidesulfovibrio</taxon>
    </lineage>
</organism>
<accession>A0A239BH67</accession>
<keyword evidence="3" id="KW-1185">Reference proteome</keyword>
<feature type="domain" description="Lcl C-terminal" evidence="1">
    <location>
        <begin position="179"/>
        <end position="291"/>
    </location>
</feature>
<dbReference type="Proteomes" id="UP000198324">
    <property type="component" value="Unassembled WGS sequence"/>
</dbReference>
<sequence>MPSRFNPDPRGFVRDAATGLVWSRSANPLGFPLPWTEALAAVADLNRSSFLGFSDWRMPNRAELRSLADHGARQPALPAGHPFQDVFLGWCWTSTTKAGNEAYAWNMHLEGARLFFSRKDEHRLLWPVRGMGGLLPRTGQTSCFDAAGAQTACAGTGQDGELRLGAPWPEPRFSVRGGEVLDALTGLCWLHPERLDPRPLDWEDARALAASVGPGWRLPGIRELESLVHADRADPALPDALAALGRVEAEGFWSATASGFDPAWAFVLYARKGAIGVGFTAGREFPAWPVRGPERESFGGGRWRAWDLP</sequence>
<dbReference type="EMBL" id="FZOC01000005">
    <property type="protein sequence ID" value="SNS07029.1"/>
    <property type="molecule type" value="Genomic_DNA"/>
</dbReference>
<dbReference type="OrthoDB" id="9793251at2"/>
<dbReference type="PANTHER" id="PTHR35812:SF1">
    <property type="entry name" value="LIPOPROTEIN"/>
    <property type="match status" value="1"/>
</dbReference>
<dbReference type="InterPro" id="IPR011460">
    <property type="entry name" value="Lcl_C"/>
</dbReference>
<reference evidence="2 3" key="1">
    <citation type="submission" date="2017-06" db="EMBL/GenBank/DDBJ databases">
        <authorList>
            <person name="Kim H.J."/>
            <person name="Triplett B.A."/>
        </authorList>
    </citation>
    <scope>NUCLEOTIDE SEQUENCE [LARGE SCALE GENOMIC DNA]</scope>
    <source>
        <strain evidence="2 3">DSM 13116</strain>
    </source>
</reference>
<protein>
    <recommendedName>
        <fullName evidence="1">Lcl C-terminal domain-containing protein</fullName>
    </recommendedName>
</protein>
<evidence type="ECO:0000259" key="1">
    <source>
        <dbReference type="Pfam" id="PF07603"/>
    </source>
</evidence>
<gene>
    <name evidence="2" type="ORF">SAMN04488503_2562</name>
</gene>
<evidence type="ECO:0000313" key="3">
    <source>
        <dbReference type="Proteomes" id="UP000198324"/>
    </source>
</evidence>
<dbReference type="AlphaFoldDB" id="A0A239BH67"/>
<dbReference type="PANTHER" id="PTHR35812">
    <property type="entry name" value="LIPOPROTEIN"/>
    <property type="match status" value="1"/>
</dbReference>
<proteinExistence type="predicted"/>
<dbReference type="Pfam" id="PF07603">
    <property type="entry name" value="Lcl_C"/>
    <property type="match status" value="2"/>
</dbReference>
<name>A0A239BH67_9BACT</name>